<organism evidence="1">
    <name type="scientific">marine metagenome</name>
    <dbReference type="NCBI Taxonomy" id="408172"/>
    <lineage>
        <taxon>unclassified sequences</taxon>
        <taxon>metagenomes</taxon>
        <taxon>ecological metagenomes</taxon>
    </lineage>
</organism>
<dbReference type="SUPFAM" id="SSF53474">
    <property type="entry name" value="alpha/beta-Hydrolases"/>
    <property type="match status" value="1"/>
</dbReference>
<proteinExistence type="predicted"/>
<evidence type="ECO:0008006" key="2">
    <source>
        <dbReference type="Google" id="ProtNLM"/>
    </source>
</evidence>
<dbReference type="EMBL" id="UINC01033002">
    <property type="protein sequence ID" value="SVB21586.1"/>
    <property type="molecule type" value="Genomic_DNA"/>
</dbReference>
<dbReference type="PIRSF" id="PIRSF029171">
    <property type="entry name" value="Esterase_LipA"/>
    <property type="match status" value="1"/>
</dbReference>
<dbReference type="PANTHER" id="PTHR34853:SF1">
    <property type="entry name" value="LIPASE 5"/>
    <property type="match status" value="1"/>
</dbReference>
<dbReference type="InterPro" id="IPR029058">
    <property type="entry name" value="AB_hydrolase_fold"/>
</dbReference>
<dbReference type="Gene3D" id="1.10.260.160">
    <property type="match status" value="1"/>
</dbReference>
<dbReference type="Gene3D" id="3.40.50.1820">
    <property type="entry name" value="alpha/beta hydrolase"/>
    <property type="match status" value="1"/>
</dbReference>
<sequence>MSIIILFALACEDKGQNCDIYTGRGNLISYNLITEYNEEAFQILIKDIYGFDPNEFDIQYDVKIYRVIYESLGTSGEPTQLSGAIFVPQLKSKISLPTLKISHYTITQRNAVASVLPTVSPQSLLGSMQGYFAIYSDGIGYGVSVTQASYVNKQASAISGIDLLRASKEFACENEIELNDQLFTTGYSAGGYGTMAFHQIIEQEYSEEFTITANSPGAGPYSLYEMGKRIFEDDVYNTPYYLGFALWGYMLATGDNDALNRWVKPKYRTPILTMYDGTYTGDQIDNALNDTMSVLLEPKFLSDFLADKEIEFKNYLIENSFIYDGWKPNAPIHFMHGEKDNTVFYFLMKLGAEQLIANGANKIKTTSYPGDHGGAAADCMINSIKWFNTMKQ</sequence>
<dbReference type="GO" id="GO:0016042">
    <property type="term" value="P:lipid catabolic process"/>
    <property type="evidence" value="ECO:0007669"/>
    <property type="project" value="InterPro"/>
</dbReference>
<name>A0A382C692_9ZZZZ</name>
<protein>
    <recommendedName>
        <fullName evidence="2">Peptidase S9 prolyl oligopeptidase catalytic domain-containing protein</fullName>
    </recommendedName>
</protein>
<reference evidence="1" key="1">
    <citation type="submission" date="2018-05" db="EMBL/GenBank/DDBJ databases">
        <authorList>
            <person name="Lanie J.A."/>
            <person name="Ng W.-L."/>
            <person name="Kazmierczak K.M."/>
            <person name="Andrzejewski T.M."/>
            <person name="Davidsen T.M."/>
            <person name="Wayne K.J."/>
            <person name="Tettelin H."/>
            <person name="Glass J.I."/>
            <person name="Rusch D."/>
            <person name="Podicherti R."/>
            <person name="Tsui H.-C.T."/>
            <person name="Winkler M.E."/>
        </authorList>
    </citation>
    <scope>NUCLEOTIDE SEQUENCE</scope>
</reference>
<dbReference type="PANTHER" id="PTHR34853">
    <property type="match status" value="1"/>
</dbReference>
<dbReference type="InterPro" id="IPR005152">
    <property type="entry name" value="Lipase_secreted"/>
</dbReference>
<gene>
    <name evidence="1" type="ORF">METZ01_LOCUS174440</name>
</gene>
<dbReference type="AlphaFoldDB" id="A0A382C692"/>
<accession>A0A382C692</accession>
<evidence type="ECO:0000313" key="1">
    <source>
        <dbReference type="EMBL" id="SVB21586.1"/>
    </source>
</evidence>
<dbReference type="GO" id="GO:0004806">
    <property type="term" value="F:triacylglycerol lipase activity"/>
    <property type="evidence" value="ECO:0007669"/>
    <property type="project" value="InterPro"/>
</dbReference>